<feature type="transmembrane region" description="Helical" evidence="7">
    <location>
        <begin position="420"/>
        <end position="445"/>
    </location>
</feature>
<feature type="transmembrane region" description="Helical" evidence="7">
    <location>
        <begin position="364"/>
        <end position="381"/>
    </location>
</feature>
<feature type="transmembrane region" description="Helical" evidence="7">
    <location>
        <begin position="53"/>
        <end position="78"/>
    </location>
</feature>
<keyword evidence="4 7" id="KW-0812">Transmembrane</keyword>
<evidence type="ECO:0000256" key="5">
    <source>
        <dbReference type="ARBA" id="ARBA00022989"/>
    </source>
</evidence>
<feature type="transmembrane region" description="Helical" evidence="7">
    <location>
        <begin position="149"/>
        <end position="173"/>
    </location>
</feature>
<evidence type="ECO:0000256" key="2">
    <source>
        <dbReference type="ARBA" id="ARBA00007430"/>
    </source>
</evidence>
<feature type="transmembrane region" description="Helical" evidence="7">
    <location>
        <begin position="260"/>
        <end position="281"/>
    </location>
</feature>
<feature type="transmembrane region" description="Helical" evidence="7">
    <location>
        <begin position="220"/>
        <end position="248"/>
    </location>
</feature>
<dbReference type="PANTHER" id="PTHR30250">
    <property type="entry name" value="PST FAMILY PREDICTED COLANIC ACID TRANSPORTER"/>
    <property type="match status" value="1"/>
</dbReference>
<feature type="transmembrane region" description="Helical" evidence="7">
    <location>
        <begin position="451"/>
        <end position="473"/>
    </location>
</feature>
<evidence type="ECO:0000313" key="8">
    <source>
        <dbReference type="EMBL" id="GAA3634004.1"/>
    </source>
</evidence>
<comment type="caution">
    <text evidence="8">The sequence shown here is derived from an EMBL/GenBank/DDBJ whole genome shotgun (WGS) entry which is preliminary data.</text>
</comment>
<feature type="transmembrane region" description="Helical" evidence="7">
    <location>
        <begin position="336"/>
        <end position="357"/>
    </location>
</feature>
<keyword evidence="9" id="KW-1185">Reference proteome</keyword>
<feature type="transmembrane region" description="Helical" evidence="7">
    <location>
        <begin position="29"/>
        <end position="47"/>
    </location>
</feature>
<dbReference type="EMBL" id="BAABAB010000033">
    <property type="protein sequence ID" value="GAA3634004.1"/>
    <property type="molecule type" value="Genomic_DNA"/>
</dbReference>
<dbReference type="CDD" id="cd13127">
    <property type="entry name" value="MATE_tuaB_like"/>
    <property type="match status" value="1"/>
</dbReference>
<feature type="transmembrane region" description="Helical" evidence="7">
    <location>
        <begin position="387"/>
        <end position="408"/>
    </location>
</feature>
<evidence type="ECO:0000256" key="6">
    <source>
        <dbReference type="ARBA" id="ARBA00023136"/>
    </source>
</evidence>
<evidence type="ECO:0000256" key="3">
    <source>
        <dbReference type="ARBA" id="ARBA00022475"/>
    </source>
</evidence>
<comment type="similarity">
    <text evidence="2">Belongs to the polysaccharide synthase family.</text>
</comment>
<dbReference type="Pfam" id="PF13440">
    <property type="entry name" value="Polysacc_synt_3"/>
    <property type="match status" value="1"/>
</dbReference>
<evidence type="ECO:0000256" key="7">
    <source>
        <dbReference type="SAM" id="Phobius"/>
    </source>
</evidence>
<keyword evidence="3" id="KW-1003">Cell membrane</keyword>
<proteinExistence type="inferred from homology"/>
<evidence type="ECO:0000256" key="1">
    <source>
        <dbReference type="ARBA" id="ARBA00004651"/>
    </source>
</evidence>
<feature type="transmembrane region" description="Helical" evidence="7">
    <location>
        <begin position="118"/>
        <end position="137"/>
    </location>
</feature>
<keyword evidence="6 7" id="KW-0472">Membrane</keyword>
<name>A0ABP7AK70_9ACTN</name>
<organism evidence="8 9">
    <name type="scientific">Microlunatus ginsengisoli</name>
    <dbReference type="NCBI Taxonomy" id="363863"/>
    <lineage>
        <taxon>Bacteria</taxon>
        <taxon>Bacillati</taxon>
        <taxon>Actinomycetota</taxon>
        <taxon>Actinomycetes</taxon>
        <taxon>Propionibacteriales</taxon>
        <taxon>Propionibacteriaceae</taxon>
        <taxon>Microlunatus</taxon>
    </lineage>
</organism>
<accession>A0ABP7AK70</accession>
<comment type="subcellular location">
    <subcellularLocation>
        <location evidence="1">Cell membrane</location>
        <topology evidence="1">Multi-pass membrane protein</topology>
    </subcellularLocation>
</comment>
<dbReference type="InterPro" id="IPR050833">
    <property type="entry name" value="Poly_Biosynth_Transport"/>
</dbReference>
<evidence type="ECO:0000256" key="4">
    <source>
        <dbReference type="ARBA" id="ARBA00022692"/>
    </source>
</evidence>
<feature type="transmembrane region" description="Helical" evidence="7">
    <location>
        <begin position="302"/>
        <end position="324"/>
    </location>
</feature>
<gene>
    <name evidence="8" type="ORF">GCM10022236_40800</name>
</gene>
<keyword evidence="5 7" id="KW-1133">Transmembrane helix</keyword>
<dbReference type="PANTHER" id="PTHR30250:SF10">
    <property type="entry name" value="LIPOPOLYSACCHARIDE BIOSYNTHESIS PROTEIN WZXC"/>
    <property type="match status" value="1"/>
</dbReference>
<feature type="transmembrane region" description="Helical" evidence="7">
    <location>
        <begin position="179"/>
        <end position="200"/>
    </location>
</feature>
<evidence type="ECO:0000313" key="9">
    <source>
        <dbReference type="Proteomes" id="UP001501490"/>
    </source>
</evidence>
<dbReference type="Proteomes" id="UP001501490">
    <property type="component" value="Unassembled WGS sequence"/>
</dbReference>
<reference evidence="9" key="1">
    <citation type="journal article" date="2019" name="Int. J. Syst. Evol. Microbiol.">
        <title>The Global Catalogue of Microorganisms (GCM) 10K type strain sequencing project: providing services to taxonomists for standard genome sequencing and annotation.</title>
        <authorList>
            <consortium name="The Broad Institute Genomics Platform"/>
            <consortium name="The Broad Institute Genome Sequencing Center for Infectious Disease"/>
            <person name="Wu L."/>
            <person name="Ma J."/>
        </authorList>
    </citation>
    <scope>NUCLEOTIDE SEQUENCE [LARGE SCALE GENOMIC DNA]</scope>
    <source>
        <strain evidence="9">JCM 16929</strain>
    </source>
</reference>
<protein>
    <submittedName>
        <fullName evidence="8">Oligosaccharide flippase family protein</fullName>
    </submittedName>
</protein>
<feature type="transmembrane region" description="Helical" evidence="7">
    <location>
        <begin position="90"/>
        <end position="112"/>
    </location>
</feature>
<sequence length="511" mass="54129">MKRRRPVRAESSLGDRATTGVLWSVAQRWAVRIGGLLTIVILARLLTPQDFGLVAVAMAFVPVIYLLADLGFSTYVVQVEKIDARVLSTAFWYAAVAGVVLGAIVLGTAPLIASVFHLPAVAPVLMAIAPTILIVSLSSVPTALLRRRLAFRSLAIQSFVAGGAGQVVAIGMALAGFGVWALVAQLLVNQAVVGTLAWVFSRFRPTWEFSRRQFMEMARFGVNVIAIEFVALARVWAETAIVTAVLGVTGLGYLNIAQRLIQAAQDLSAAAVVPVSTVVFAQVRNAATRLISAYRRAVEITYVLVTPIMVSIAIAAPLIIPMLFGPQWGASVAPSRALAIAGIFTIAASLDNGLFYGTGRPGRWLVYAILVDALTVTTTAATVRFGLVSVSVGFVFVAALATVVRWFLVARLLKTTTSQILKPFIPTACAAAMSGAVGLAVLYATRGIAPLLSLVLVGLAIVLAHLAVVRVLLPEPLKAVVAMMRKRVRRTTGRGWASETTPSEAAPEITV</sequence>